<dbReference type="Proteomes" id="UP000053555">
    <property type="component" value="Unassembled WGS sequence"/>
</dbReference>
<organism evidence="1">
    <name type="scientific">Glycine soja</name>
    <name type="common">Wild soybean</name>
    <dbReference type="NCBI Taxonomy" id="3848"/>
    <lineage>
        <taxon>Eukaryota</taxon>
        <taxon>Viridiplantae</taxon>
        <taxon>Streptophyta</taxon>
        <taxon>Embryophyta</taxon>
        <taxon>Tracheophyta</taxon>
        <taxon>Spermatophyta</taxon>
        <taxon>Magnoliopsida</taxon>
        <taxon>eudicotyledons</taxon>
        <taxon>Gunneridae</taxon>
        <taxon>Pentapetalae</taxon>
        <taxon>rosids</taxon>
        <taxon>fabids</taxon>
        <taxon>Fabales</taxon>
        <taxon>Fabaceae</taxon>
        <taxon>Papilionoideae</taxon>
        <taxon>50 kb inversion clade</taxon>
        <taxon>NPAAA clade</taxon>
        <taxon>indigoferoid/millettioid clade</taxon>
        <taxon>Phaseoleae</taxon>
        <taxon>Glycine</taxon>
        <taxon>Glycine subgen. Soja</taxon>
    </lineage>
</organism>
<name>A0A0B2S6J5_GLYSO</name>
<gene>
    <name evidence="1" type="ORF">glysoja_042962</name>
</gene>
<protein>
    <submittedName>
        <fullName evidence="1">Uncharacterized protein</fullName>
    </submittedName>
</protein>
<dbReference type="EMBL" id="KN644541">
    <property type="protein sequence ID" value="KHN42296.1"/>
    <property type="molecule type" value="Genomic_DNA"/>
</dbReference>
<reference evidence="1" key="1">
    <citation type="submission" date="2014-07" db="EMBL/GenBank/DDBJ databases">
        <title>Identification of a novel salt tolerance gene in wild soybean by whole-genome sequencing.</title>
        <authorList>
            <person name="Lam H.-M."/>
            <person name="Qi X."/>
            <person name="Li M.-W."/>
            <person name="Liu X."/>
            <person name="Xie M."/>
            <person name="Ni M."/>
            <person name="Xu X."/>
        </authorList>
    </citation>
    <scope>NUCLEOTIDE SEQUENCE [LARGE SCALE GENOMIC DNA]</scope>
    <source>
        <tissue evidence="1">Root</tissue>
    </source>
</reference>
<proteinExistence type="predicted"/>
<dbReference type="AlphaFoldDB" id="A0A0B2S6J5"/>
<accession>A0A0B2S6J5</accession>
<evidence type="ECO:0000313" key="1">
    <source>
        <dbReference type="EMBL" id="KHN42296.1"/>
    </source>
</evidence>
<sequence length="61" mass="6902">MSIDLNSSGEMEMMLNNETNLHGKSWREALREAASISGVVVLDSRKEKYLKDETEEICGRV</sequence>